<name>A0A7W6S3T9_9PROT</name>
<dbReference type="EMBL" id="JACIGI010000046">
    <property type="protein sequence ID" value="MBB4287667.1"/>
    <property type="molecule type" value="Genomic_DNA"/>
</dbReference>
<evidence type="ECO:0000313" key="2">
    <source>
        <dbReference type="EMBL" id="MBB4287667.1"/>
    </source>
</evidence>
<evidence type="ECO:0000313" key="3">
    <source>
        <dbReference type="Proteomes" id="UP000555728"/>
    </source>
</evidence>
<dbReference type="RefSeq" id="WP_184437649.1">
    <property type="nucleotide sequence ID" value="NZ_JACIGI010000046.1"/>
</dbReference>
<keyword evidence="3" id="KW-1185">Reference proteome</keyword>
<evidence type="ECO:0000256" key="1">
    <source>
        <dbReference type="SAM" id="MobiDB-lite"/>
    </source>
</evidence>
<sequence length="69" mass="7095">MPAFTVTRAGWLTDAGGAGRPYVVGEPIVLTETQAAYLLRAEQIAPEPAASTAPGRQRGGVASLDRAEG</sequence>
<protein>
    <submittedName>
        <fullName evidence="2">Uncharacterized protein</fullName>
    </submittedName>
</protein>
<organism evidence="2 3">
    <name type="scientific">Roseospira goensis</name>
    <dbReference type="NCBI Taxonomy" id="391922"/>
    <lineage>
        <taxon>Bacteria</taxon>
        <taxon>Pseudomonadati</taxon>
        <taxon>Pseudomonadota</taxon>
        <taxon>Alphaproteobacteria</taxon>
        <taxon>Rhodospirillales</taxon>
        <taxon>Rhodospirillaceae</taxon>
        <taxon>Roseospira</taxon>
    </lineage>
</organism>
<gene>
    <name evidence="2" type="ORF">GGD88_003422</name>
</gene>
<accession>A0A7W6S3T9</accession>
<reference evidence="2 3" key="1">
    <citation type="submission" date="2020-08" db="EMBL/GenBank/DDBJ databases">
        <title>Genome sequencing of Purple Non-Sulfur Bacteria from various extreme environments.</title>
        <authorList>
            <person name="Mayer M."/>
        </authorList>
    </citation>
    <scope>NUCLEOTIDE SEQUENCE [LARGE SCALE GENOMIC DNA]</scope>
    <source>
        <strain evidence="2 3">JA135</strain>
    </source>
</reference>
<dbReference type="Proteomes" id="UP000555728">
    <property type="component" value="Unassembled WGS sequence"/>
</dbReference>
<proteinExistence type="predicted"/>
<comment type="caution">
    <text evidence="2">The sequence shown here is derived from an EMBL/GenBank/DDBJ whole genome shotgun (WGS) entry which is preliminary data.</text>
</comment>
<dbReference type="AlphaFoldDB" id="A0A7W6S3T9"/>
<feature type="region of interest" description="Disordered" evidence="1">
    <location>
        <begin position="46"/>
        <end position="69"/>
    </location>
</feature>